<dbReference type="PANTHER" id="PTHR30468:SF1">
    <property type="entry name" value="ALPHA-KETOGLUTARATE-DEPENDENT SULFONATE DIOXYGENASE"/>
    <property type="match status" value="1"/>
</dbReference>
<evidence type="ECO:0000256" key="3">
    <source>
        <dbReference type="ARBA" id="ARBA00022964"/>
    </source>
</evidence>
<dbReference type="RefSeq" id="WP_059467492.1">
    <property type="nucleotide sequence ID" value="NZ_CP013362.1"/>
</dbReference>
<dbReference type="Proteomes" id="UP000063236">
    <property type="component" value="Unassembled WGS sequence"/>
</dbReference>
<sequence>MRVEPLTCAIGAELLDVSLADAVHDDGLFAEIRAQLLRHRVLFLRDQDITRAEHVAFARRFGELEDHPVAGSDPEHPGLVRIYKSPDQPNDRYENAWHSDASWRVAPPLGCVLRCVEGPAVGGDTMWANMVLAYEHLPEHVKQQIADLRARHSIEASFGAAMPIDKRLALKAQYPDAEHPVVRTHPETGEKVLYVNAFTTHFTNFHTPARVRYGQDANPGAGQLLQYLISQACIPEYQVRWRWKKNSVAIWDNRSTQHYAVMDYPPCVRRMERAGIVGDVPF</sequence>
<evidence type="ECO:0000259" key="6">
    <source>
        <dbReference type="Pfam" id="PF02668"/>
    </source>
</evidence>
<comment type="caution">
    <text evidence="7">The sequence shown here is derived from an EMBL/GenBank/DDBJ whole genome shotgun (WGS) entry which is preliminary data.</text>
</comment>
<feature type="domain" description="TauD/TfdA-like" evidence="6">
    <location>
        <begin position="3"/>
        <end position="274"/>
    </location>
</feature>
<dbReference type="Gene3D" id="3.60.130.10">
    <property type="entry name" value="Clavaminate synthase-like"/>
    <property type="match status" value="1"/>
</dbReference>
<dbReference type="InterPro" id="IPR051323">
    <property type="entry name" value="AtsK-like"/>
</dbReference>
<gene>
    <name evidence="7" type="ORF">WL88_24595</name>
</gene>
<keyword evidence="4" id="KW-0560">Oxidoreductase</keyword>
<dbReference type="SUPFAM" id="SSF51197">
    <property type="entry name" value="Clavaminate synthase-like"/>
    <property type="match status" value="1"/>
</dbReference>
<dbReference type="InterPro" id="IPR042098">
    <property type="entry name" value="TauD-like_sf"/>
</dbReference>
<evidence type="ECO:0000256" key="2">
    <source>
        <dbReference type="ARBA" id="ARBA00022723"/>
    </source>
</evidence>
<evidence type="ECO:0000313" key="7">
    <source>
        <dbReference type="EMBL" id="KWF46519.1"/>
    </source>
</evidence>
<evidence type="ECO:0000313" key="8">
    <source>
        <dbReference type="Proteomes" id="UP000063236"/>
    </source>
</evidence>
<keyword evidence="3 7" id="KW-0223">Dioxygenase</keyword>
<organism evidence="7 8">
    <name type="scientific">Burkholderia diffusa</name>
    <dbReference type="NCBI Taxonomy" id="488732"/>
    <lineage>
        <taxon>Bacteria</taxon>
        <taxon>Pseudomonadati</taxon>
        <taxon>Pseudomonadota</taxon>
        <taxon>Betaproteobacteria</taxon>
        <taxon>Burkholderiales</taxon>
        <taxon>Burkholderiaceae</taxon>
        <taxon>Burkholderia</taxon>
        <taxon>Burkholderia cepacia complex</taxon>
    </lineage>
</organism>
<evidence type="ECO:0000256" key="1">
    <source>
        <dbReference type="ARBA" id="ARBA00005896"/>
    </source>
</evidence>
<dbReference type="AlphaFoldDB" id="A0AAW3P9B9"/>
<keyword evidence="2" id="KW-0479">Metal-binding</keyword>
<proteinExistence type="inferred from homology"/>
<comment type="similarity">
    <text evidence="1">Belongs to the TfdA dioxygenase family.</text>
</comment>
<dbReference type="GO" id="GO:0016706">
    <property type="term" value="F:2-oxoglutarate-dependent dioxygenase activity"/>
    <property type="evidence" value="ECO:0007669"/>
    <property type="project" value="UniProtKB-ARBA"/>
</dbReference>
<keyword evidence="5" id="KW-0408">Iron</keyword>
<dbReference type="PANTHER" id="PTHR30468">
    <property type="entry name" value="ALPHA-KETOGLUTARATE-DEPENDENT SULFONATE DIOXYGENASE"/>
    <property type="match status" value="1"/>
</dbReference>
<dbReference type="KEGG" id="bdf:WI26_08030"/>
<evidence type="ECO:0000256" key="5">
    <source>
        <dbReference type="ARBA" id="ARBA00023004"/>
    </source>
</evidence>
<accession>A0AAW3P9B9</accession>
<evidence type="ECO:0000256" key="4">
    <source>
        <dbReference type="ARBA" id="ARBA00023002"/>
    </source>
</evidence>
<protein>
    <submittedName>
        <fullName evidence="7">Taurine dioxygenase</fullName>
    </submittedName>
</protein>
<dbReference type="EMBL" id="LPJV01000059">
    <property type="protein sequence ID" value="KWF46519.1"/>
    <property type="molecule type" value="Genomic_DNA"/>
</dbReference>
<name>A0AAW3P9B9_9BURK</name>
<dbReference type="GO" id="GO:0046872">
    <property type="term" value="F:metal ion binding"/>
    <property type="evidence" value="ECO:0007669"/>
    <property type="project" value="UniProtKB-KW"/>
</dbReference>
<dbReference type="InterPro" id="IPR003819">
    <property type="entry name" value="TauD/TfdA-like"/>
</dbReference>
<dbReference type="Pfam" id="PF02668">
    <property type="entry name" value="TauD"/>
    <property type="match status" value="1"/>
</dbReference>
<dbReference type="GO" id="GO:0005737">
    <property type="term" value="C:cytoplasm"/>
    <property type="evidence" value="ECO:0007669"/>
    <property type="project" value="TreeGrafter"/>
</dbReference>
<reference evidence="7 8" key="1">
    <citation type="submission" date="2015-11" db="EMBL/GenBank/DDBJ databases">
        <title>Expanding the genomic diversity of Burkholderia species for the development of highly accurate diagnostics.</title>
        <authorList>
            <person name="Sahl J."/>
            <person name="Keim P."/>
            <person name="Wagner D."/>
        </authorList>
    </citation>
    <scope>NUCLEOTIDE SEQUENCE [LARGE SCALE GENOMIC DNA]</scope>
    <source>
        <strain evidence="7 8">MSMB378WGS</strain>
    </source>
</reference>